<dbReference type="GO" id="GO:0004326">
    <property type="term" value="F:tetrahydrofolylpolyglutamate synthase activity"/>
    <property type="evidence" value="ECO:0007669"/>
    <property type="project" value="InterPro"/>
</dbReference>
<evidence type="ECO:0008006" key="7">
    <source>
        <dbReference type="Google" id="ProtNLM"/>
    </source>
</evidence>
<reference evidence="5" key="1">
    <citation type="journal article" date="2021" name="PeerJ">
        <title>Extensive microbial diversity within the chicken gut microbiome revealed by metagenomics and culture.</title>
        <authorList>
            <person name="Gilroy R."/>
            <person name="Ravi A."/>
            <person name="Getino M."/>
            <person name="Pursley I."/>
            <person name="Horton D.L."/>
            <person name="Alikhan N.F."/>
            <person name="Baker D."/>
            <person name="Gharbi K."/>
            <person name="Hall N."/>
            <person name="Watson M."/>
            <person name="Adriaenssens E.M."/>
            <person name="Foster-Nyarko E."/>
            <person name="Jarju S."/>
            <person name="Secka A."/>
            <person name="Antonio M."/>
            <person name="Oren A."/>
            <person name="Chaudhuri R.R."/>
            <person name="La Ragione R."/>
            <person name="Hildebrand F."/>
            <person name="Pallen M.J."/>
        </authorList>
    </citation>
    <scope>NUCLEOTIDE SEQUENCE</scope>
    <source>
        <strain evidence="5">ChiSxjej3B15-572</strain>
    </source>
</reference>
<dbReference type="SUPFAM" id="SSF53623">
    <property type="entry name" value="MurD-like peptide ligases, catalytic domain"/>
    <property type="match status" value="1"/>
</dbReference>
<organism evidence="5 6">
    <name type="scientific">Candidatus Limosilactobacillus merdigallinarum</name>
    <dbReference type="NCBI Taxonomy" id="2838652"/>
    <lineage>
        <taxon>Bacteria</taxon>
        <taxon>Bacillati</taxon>
        <taxon>Bacillota</taxon>
        <taxon>Bacilli</taxon>
        <taxon>Lactobacillales</taxon>
        <taxon>Lactobacillaceae</taxon>
        <taxon>Limosilactobacillus</taxon>
    </lineage>
</organism>
<accession>A0A9D1VIU1</accession>
<dbReference type="Gene3D" id="3.40.1190.10">
    <property type="entry name" value="Mur-like, catalytic domain"/>
    <property type="match status" value="1"/>
</dbReference>
<dbReference type="InterPro" id="IPR036565">
    <property type="entry name" value="Mur-like_cat_sf"/>
</dbReference>
<evidence type="ECO:0000256" key="1">
    <source>
        <dbReference type="ARBA" id="ARBA00008276"/>
    </source>
</evidence>
<dbReference type="EMBL" id="DXFH01000030">
    <property type="protein sequence ID" value="HIX36190.1"/>
    <property type="molecule type" value="Genomic_DNA"/>
</dbReference>
<keyword evidence="4" id="KW-0067">ATP-binding</keyword>
<dbReference type="GO" id="GO:0005524">
    <property type="term" value="F:ATP binding"/>
    <property type="evidence" value="ECO:0007669"/>
    <property type="project" value="UniProtKB-KW"/>
</dbReference>
<dbReference type="InterPro" id="IPR001645">
    <property type="entry name" value="Folylpolyglutamate_synth"/>
</dbReference>
<name>A0A9D1VIU1_9LACO</name>
<reference evidence="5" key="2">
    <citation type="submission" date="2021-04" db="EMBL/GenBank/DDBJ databases">
        <authorList>
            <person name="Gilroy R."/>
        </authorList>
    </citation>
    <scope>NUCLEOTIDE SEQUENCE</scope>
    <source>
        <strain evidence="5">ChiSxjej3B15-572</strain>
    </source>
</reference>
<proteinExistence type="inferred from homology"/>
<evidence type="ECO:0000256" key="3">
    <source>
        <dbReference type="ARBA" id="ARBA00022741"/>
    </source>
</evidence>
<gene>
    <name evidence="5" type="ORF">H9856_07425</name>
</gene>
<evidence type="ECO:0000256" key="2">
    <source>
        <dbReference type="ARBA" id="ARBA00022598"/>
    </source>
</evidence>
<keyword evidence="2" id="KW-0436">Ligase</keyword>
<dbReference type="GO" id="GO:0005737">
    <property type="term" value="C:cytoplasm"/>
    <property type="evidence" value="ECO:0007669"/>
    <property type="project" value="TreeGrafter"/>
</dbReference>
<evidence type="ECO:0000313" key="5">
    <source>
        <dbReference type="EMBL" id="HIX36190.1"/>
    </source>
</evidence>
<comment type="caution">
    <text evidence="5">The sequence shown here is derived from an EMBL/GenBank/DDBJ whole genome shotgun (WGS) entry which is preliminary data.</text>
</comment>
<comment type="similarity">
    <text evidence="1">Belongs to the folylpolyglutamate synthase family.</text>
</comment>
<dbReference type="PANTHER" id="PTHR11136:SF0">
    <property type="entry name" value="DIHYDROFOLATE SYNTHETASE-RELATED"/>
    <property type="match status" value="1"/>
</dbReference>
<evidence type="ECO:0000313" key="6">
    <source>
        <dbReference type="Proteomes" id="UP000824231"/>
    </source>
</evidence>
<evidence type="ECO:0000256" key="4">
    <source>
        <dbReference type="ARBA" id="ARBA00022840"/>
    </source>
</evidence>
<dbReference type="GO" id="GO:0008841">
    <property type="term" value="F:dihydrofolate synthase activity"/>
    <property type="evidence" value="ECO:0007669"/>
    <property type="project" value="TreeGrafter"/>
</dbReference>
<dbReference type="AlphaFoldDB" id="A0A9D1VIU1"/>
<protein>
    <recommendedName>
        <fullName evidence="7">Folylpolyglutamate synthase</fullName>
    </recommendedName>
</protein>
<sequence>MIVDNYKELVHSLKNNSCINTNCDRVGRVRQVLFNLNHPDQNFRIIHVVGTHGKQYLITALLPLMGQSKLKIACFHRDESLDPCRQIQINGQAINQADYVRNYWQIYCHLPLDMAESSLTLEEWTFLIAINYFATKNVDWLILSARMGGIGDISNAISIPDLVIVTSCCMDHWRKLGTTIRQIAWAKAGVVKRGTKAVIVGPEIKGEFHKNIANFVKKKGVKVIESSQFVTLTIKKEGQQPACLQVATPRQHFKLALADYPDEKQLRNICLLLTVANWLKDNGLTVKTTSTVLV</sequence>
<dbReference type="Proteomes" id="UP000824231">
    <property type="component" value="Unassembled WGS sequence"/>
</dbReference>
<dbReference type="PANTHER" id="PTHR11136">
    <property type="entry name" value="FOLYLPOLYGLUTAMATE SYNTHASE-RELATED"/>
    <property type="match status" value="1"/>
</dbReference>
<keyword evidence="3" id="KW-0547">Nucleotide-binding</keyword>